<dbReference type="EMBL" id="JAEUBG010003209">
    <property type="protein sequence ID" value="KAH3683211.1"/>
    <property type="molecule type" value="Genomic_DNA"/>
</dbReference>
<evidence type="ECO:0000256" key="6">
    <source>
        <dbReference type="ARBA" id="ARBA00023102"/>
    </source>
</evidence>
<evidence type="ECO:0000256" key="1">
    <source>
        <dbReference type="ARBA" id="ARBA00004970"/>
    </source>
</evidence>
<protein>
    <recommendedName>
        <fullName evidence="3 8">Histidinol-phosphatase</fullName>
        <shortName evidence="8">HolPase</shortName>
        <ecNumber evidence="3 8">3.1.3.15</ecNumber>
    </recommendedName>
</protein>
<reference evidence="10" key="1">
    <citation type="journal article" date="2021" name="Open Biol.">
        <title>Shared evolutionary footprints suggest mitochondrial oxidative damage underlies multiple complex I losses in fungi.</title>
        <authorList>
            <person name="Schikora-Tamarit M.A."/>
            <person name="Marcet-Houben M."/>
            <person name="Nosek J."/>
            <person name="Gabaldon T."/>
        </authorList>
    </citation>
    <scope>NUCLEOTIDE SEQUENCE</scope>
    <source>
        <strain evidence="10">CBS2887</strain>
    </source>
</reference>
<sequence length="318" mass="36783">MHSHHSHSGSYVAHASDTLDLITTKAKTLKFDTFCLTEHMPRIQDSKFLYPEEVELQYNLSTLAEKFDSYYQHAKSIQRENSSTEGTKFLVGMELEGINEEHIEYAIQLKSHYELDLIVGSVHYVNEIPIDFNREMWVEALDSIGGSIRQLYLCYFQLQFKVIKQVKPEVIGHFDLIRLFARDQDIDPTTGLPVTQIDIKSQWPEVWEQIVENLQYVKSYGGLIELNSSAIRKGWDSPYPQRDIAQAVIEFCDARFCLSDDSHSIAQVGLNYGKVLKYVEEDLKLKGLYYLDKDLESGQVKAKFVALDKVKNHQFWKN</sequence>
<dbReference type="PANTHER" id="PTHR21039">
    <property type="entry name" value="HISTIDINOL PHOSPHATASE-RELATED"/>
    <property type="match status" value="1"/>
</dbReference>
<evidence type="ECO:0000256" key="8">
    <source>
        <dbReference type="RuleBase" id="RU366003"/>
    </source>
</evidence>
<keyword evidence="4 8" id="KW-0028">Amino-acid biosynthesis</keyword>
<dbReference type="Pfam" id="PF02811">
    <property type="entry name" value="PHP"/>
    <property type="match status" value="1"/>
</dbReference>
<name>A0A9P8TLZ9_WICPI</name>
<comment type="pathway">
    <text evidence="1 8">Amino-acid biosynthesis; L-histidine biosynthesis; L-histidine from 5-phospho-alpha-D-ribose 1-diphosphate: step 8/9.</text>
</comment>
<accession>A0A9P8TLZ9</accession>
<evidence type="ECO:0000259" key="9">
    <source>
        <dbReference type="Pfam" id="PF02811"/>
    </source>
</evidence>
<dbReference type="AlphaFoldDB" id="A0A9P8TLZ9"/>
<evidence type="ECO:0000256" key="4">
    <source>
        <dbReference type="ARBA" id="ARBA00022605"/>
    </source>
</evidence>
<evidence type="ECO:0000256" key="3">
    <source>
        <dbReference type="ARBA" id="ARBA00013085"/>
    </source>
</evidence>
<comment type="caution">
    <text evidence="10">The sequence shown here is derived from an EMBL/GenBank/DDBJ whole genome shotgun (WGS) entry which is preliminary data.</text>
</comment>
<dbReference type="InterPro" id="IPR016195">
    <property type="entry name" value="Pol/histidinol_Pase-like"/>
</dbReference>
<evidence type="ECO:0000256" key="5">
    <source>
        <dbReference type="ARBA" id="ARBA00022801"/>
    </source>
</evidence>
<keyword evidence="5 8" id="KW-0378">Hydrolase</keyword>
<keyword evidence="6 8" id="KW-0368">Histidine biosynthesis</keyword>
<evidence type="ECO:0000256" key="7">
    <source>
        <dbReference type="ARBA" id="ARBA00049158"/>
    </source>
</evidence>
<dbReference type="GO" id="GO:0000105">
    <property type="term" value="P:L-histidine biosynthetic process"/>
    <property type="evidence" value="ECO:0007669"/>
    <property type="project" value="UniProtKB-UniRule"/>
</dbReference>
<dbReference type="InterPro" id="IPR010140">
    <property type="entry name" value="Histidinol_P_phosphatase_HisJ"/>
</dbReference>
<dbReference type="Proteomes" id="UP000774326">
    <property type="component" value="Unassembled WGS sequence"/>
</dbReference>
<keyword evidence="11" id="KW-1185">Reference proteome</keyword>
<feature type="domain" description="PHP" evidence="9">
    <location>
        <begin position="4"/>
        <end position="229"/>
    </location>
</feature>
<dbReference type="GO" id="GO:0005737">
    <property type="term" value="C:cytoplasm"/>
    <property type="evidence" value="ECO:0007669"/>
    <property type="project" value="TreeGrafter"/>
</dbReference>
<comment type="similarity">
    <text evidence="2 8">Belongs to the PHP hydrolase family. HisK subfamily.</text>
</comment>
<reference evidence="10" key="2">
    <citation type="submission" date="2021-01" db="EMBL/GenBank/DDBJ databases">
        <authorList>
            <person name="Schikora-Tamarit M.A."/>
        </authorList>
    </citation>
    <scope>NUCLEOTIDE SEQUENCE</scope>
    <source>
        <strain evidence="10">CBS2887</strain>
    </source>
</reference>
<comment type="catalytic activity">
    <reaction evidence="7 8">
        <text>L-histidinol phosphate + H2O = L-histidinol + phosphate</text>
        <dbReference type="Rhea" id="RHEA:14465"/>
        <dbReference type="ChEBI" id="CHEBI:15377"/>
        <dbReference type="ChEBI" id="CHEBI:43474"/>
        <dbReference type="ChEBI" id="CHEBI:57699"/>
        <dbReference type="ChEBI" id="CHEBI:57980"/>
        <dbReference type="EC" id="3.1.3.15"/>
    </reaction>
</comment>
<dbReference type="Gene3D" id="3.20.20.140">
    <property type="entry name" value="Metal-dependent hydrolases"/>
    <property type="match status" value="1"/>
</dbReference>
<evidence type="ECO:0000256" key="2">
    <source>
        <dbReference type="ARBA" id="ARBA00009152"/>
    </source>
</evidence>
<dbReference type="InterPro" id="IPR004013">
    <property type="entry name" value="PHP_dom"/>
</dbReference>
<dbReference type="GO" id="GO:0004401">
    <property type="term" value="F:histidinol-phosphatase activity"/>
    <property type="evidence" value="ECO:0007669"/>
    <property type="project" value="UniProtKB-UniRule"/>
</dbReference>
<dbReference type="SUPFAM" id="SSF89550">
    <property type="entry name" value="PHP domain-like"/>
    <property type="match status" value="1"/>
</dbReference>
<dbReference type="NCBIfam" id="TIGR01856">
    <property type="entry name" value="hisJ_fam"/>
    <property type="match status" value="1"/>
</dbReference>
<dbReference type="PANTHER" id="PTHR21039:SF0">
    <property type="entry name" value="HISTIDINOL-PHOSPHATASE"/>
    <property type="match status" value="1"/>
</dbReference>
<gene>
    <name evidence="10" type="ORF">WICPIJ_005824</name>
</gene>
<organism evidence="10 11">
    <name type="scientific">Wickerhamomyces pijperi</name>
    <name type="common">Yeast</name>
    <name type="synonym">Pichia pijperi</name>
    <dbReference type="NCBI Taxonomy" id="599730"/>
    <lineage>
        <taxon>Eukaryota</taxon>
        <taxon>Fungi</taxon>
        <taxon>Dikarya</taxon>
        <taxon>Ascomycota</taxon>
        <taxon>Saccharomycotina</taxon>
        <taxon>Saccharomycetes</taxon>
        <taxon>Phaffomycetales</taxon>
        <taxon>Wickerhamomycetaceae</taxon>
        <taxon>Wickerhamomyces</taxon>
    </lineage>
</organism>
<evidence type="ECO:0000313" key="11">
    <source>
        <dbReference type="Proteomes" id="UP000774326"/>
    </source>
</evidence>
<evidence type="ECO:0000313" key="10">
    <source>
        <dbReference type="EMBL" id="KAH3683211.1"/>
    </source>
</evidence>
<dbReference type="OrthoDB" id="5957391at2759"/>
<dbReference type="EC" id="3.1.3.15" evidence="3 8"/>
<proteinExistence type="inferred from homology"/>